<dbReference type="InterPro" id="IPR003439">
    <property type="entry name" value="ABC_transporter-like_ATP-bd"/>
</dbReference>
<dbReference type="PANTHER" id="PTHR43166">
    <property type="entry name" value="AMINO ACID IMPORT ATP-BINDING PROTEIN"/>
    <property type="match status" value="1"/>
</dbReference>
<keyword evidence="6" id="KW-0029">Amino-acid transport</keyword>
<dbReference type="Gene3D" id="3.40.50.300">
    <property type="entry name" value="P-loop containing nucleotide triphosphate hydrolases"/>
    <property type="match status" value="1"/>
</dbReference>
<evidence type="ECO:0000256" key="7">
    <source>
        <dbReference type="ARBA" id="ARBA00023136"/>
    </source>
</evidence>
<evidence type="ECO:0000256" key="3">
    <source>
        <dbReference type="ARBA" id="ARBA00022741"/>
    </source>
</evidence>
<keyword evidence="7" id="KW-0472">Membrane</keyword>
<evidence type="ECO:0000259" key="8">
    <source>
        <dbReference type="PROSITE" id="PS50893"/>
    </source>
</evidence>
<dbReference type="PROSITE" id="PS50893">
    <property type="entry name" value="ABC_TRANSPORTER_2"/>
    <property type="match status" value="1"/>
</dbReference>
<dbReference type="PANTHER" id="PTHR43166:SF30">
    <property type="entry name" value="METHIONINE IMPORT ATP-BINDING PROTEIN METN"/>
    <property type="match status" value="1"/>
</dbReference>
<gene>
    <name evidence="9" type="ORF">FB460_2440</name>
</gene>
<dbReference type="InterPro" id="IPR041701">
    <property type="entry name" value="MetN_ABC"/>
</dbReference>
<keyword evidence="3" id="KW-0547">Nucleotide-binding</keyword>
<dbReference type="PROSITE" id="PS00211">
    <property type="entry name" value="ABC_TRANSPORTER_1"/>
    <property type="match status" value="1"/>
</dbReference>
<dbReference type="GO" id="GO:0005524">
    <property type="term" value="F:ATP binding"/>
    <property type="evidence" value="ECO:0007669"/>
    <property type="project" value="UniProtKB-KW"/>
</dbReference>
<dbReference type="InterPro" id="IPR017871">
    <property type="entry name" value="ABC_transporter-like_CS"/>
</dbReference>
<dbReference type="GO" id="GO:0006865">
    <property type="term" value="P:amino acid transport"/>
    <property type="evidence" value="ECO:0007669"/>
    <property type="project" value="UniProtKB-KW"/>
</dbReference>
<dbReference type="InterPro" id="IPR027417">
    <property type="entry name" value="P-loop_NTPase"/>
</dbReference>
<feature type="domain" description="ABC transporter" evidence="8">
    <location>
        <begin position="2"/>
        <end position="239"/>
    </location>
</feature>
<comment type="caution">
    <text evidence="9">The sequence shown here is derived from an EMBL/GenBank/DDBJ whole genome shotgun (WGS) entry which is preliminary data.</text>
</comment>
<dbReference type="InterPro" id="IPR050086">
    <property type="entry name" value="MetN_ABC_transporter-like"/>
</dbReference>
<keyword evidence="10" id="KW-1185">Reference proteome</keyword>
<dbReference type="RefSeq" id="WP_142094457.1">
    <property type="nucleotide sequence ID" value="NZ_BAAAMD010000002.1"/>
</dbReference>
<proteinExistence type="predicted"/>
<evidence type="ECO:0000256" key="4">
    <source>
        <dbReference type="ARBA" id="ARBA00022840"/>
    </source>
</evidence>
<protein>
    <submittedName>
        <fullName evidence="9">D-methionine transport system ATP-binding protein</fullName>
    </submittedName>
</protein>
<evidence type="ECO:0000256" key="2">
    <source>
        <dbReference type="ARBA" id="ARBA00022475"/>
    </source>
</evidence>
<dbReference type="GO" id="GO:0016887">
    <property type="term" value="F:ATP hydrolysis activity"/>
    <property type="evidence" value="ECO:0007669"/>
    <property type="project" value="InterPro"/>
</dbReference>
<dbReference type="AlphaFoldDB" id="A0A542Z8N2"/>
<keyword evidence="5" id="KW-1278">Translocase</keyword>
<dbReference type="CDD" id="cd03258">
    <property type="entry name" value="ABC_MetN_methionine_transporter"/>
    <property type="match status" value="1"/>
</dbReference>
<evidence type="ECO:0000256" key="1">
    <source>
        <dbReference type="ARBA" id="ARBA00022448"/>
    </source>
</evidence>
<keyword evidence="2" id="KW-1003">Cell membrane</keyword>
<sequence length="324" mass="34385">MIELSGVSKTFPGRRGPVHAVDSVDLSVPKGTIHGVVGQSGAGKSTLIRCVNMLERPDAGSVQVSGQELTTLSPAALRTARRHIGMIFQHFNLLSSRTVAGNIALSMELAGIPARPDRIEELAEIVGLHGRLHEHPSRLSGGQKQRVGIARALATNPAVLLADEATSALDPATTDQVLALLRRLNAQLGLTILLITHEMGVVRNICQSASLMENGRLVESGVVADLVGHPGSVLAERLFPLVTEESPDHGWMLDLAITSPLPVGDLSLRHRCEVTLLAGSVEQRGGTRGRVRILVRGVSDREAFLDDLKRVGAVVNHSHGGDSA</sequence>
<organism evidence="9 10">
    <name type="scientific">Propioniferax innocua</name>
    <dbReference type="NCBI Taxonomy" id="1753"/>
    <lineage>
        <taxon>Bacteria</taxon>
        <taxon>Bacillati</taxon>
        <taxon>Actinomycetota</taxon>
        <taxon>Actinomycetes</taxon>
        <taxon>Propionibacteriales</taxon>
        <taxon>Propionibacteriaceae</taxon>
        <taxon>Propioniferax</taxon>
    </lineage>
</organism>
<evidence type="ECO:0000256" key="5">
    <source>
        <dbReference type="ARBA" id="ARBA00022967"/>
    </source>
</evidence>
<dbReference type="InterPro" id="IPR003593">
    <property type="entry name" value="AAA+_ATPase"/>
</dbReference>
<dbReference type="OrthoDB" id="4283894at2"/>
<name>A0A542Z8N2_9ACTN</name>
<evidence type="ECO:0000313" key="9">
    <source>
        <dbReference type="EMBL" id="TQL56550.1"/>
    </source>
</evidence>
<keyword evidence="1" id="KW-0813">Transport</keyword>
<dbReference type="EMBL" id="VFOR01000004">
    <property type="protein sequence ID" value="TQL56550.1"/>
    <property type="molecule type" value="Genomic_DNA"/>
</dbReference>
<evidence type="ECO:0000313" key="10">
    <source>
        <dbReference type="Proteomes" id="UP000316196"/>
    </source>
</evidence>
<dbReference type="Pfam" id="PF00005">
    <property type="entry name" value="ABC_tran"/>
    <property type="match status" value="1"/>
</dbReference>
<dbReference type="SUPFAM" id="SSF52540">
    <property type="entry name" value="P-loop containing nucleoside triphosphate hydrolases"/>
    <property type="match status" value="1"/>
</dbReference>
<keyword evidence="4 9" id="KW-0067">ATP-binding</keyword>
<dbReference type="Proteomes" id="UP000316196">
    <property type="component" value="Unassembled WGS sequence"/>
</dbReference>
<accession>A0A542Z8N2</accession>
<reference evidence="9 10" key="1">
    <citation type="submission" date="2019-06" db="EMBL/GenBank/DDBJ databases">
        <title>Sequencing the genomes of 1000 actinobacteria strains.</title>
        <authorList>
            <person name="Klenk H.-P."/>
        </authorList>
    </citation>
    <scope>NUCLEOTIDE SEQUENCE [LARGE SCALE GENOMIC DNA]</scope>
    <source>
        <strain evidence="9 10">DSM 8251</strain>
    </source>
</reference>
<dbReference type="SMART" id="SM00382">
    <property type="entry name" value="AAA"/>
    <property type="match status" value="1"/>
</dbReference>
<evidence type="ECO:0000256" key="6">
    <source>
        <dbReference type="ARBA" id="ARBA00022970"/>
    </source>
</evidence>